<evidence type="ECO:0000256" key="4">
    <source>
        <dbReference type="ARBA" id="ARBA00022723"/>
    </source>
</evidence>
<dbReference type="Gene3D" id="3.60.10.10">
    <property type="entry name" value="Endonuclease/exonuclease/phosphatase"/>
    <property type="match status" value="1"/>
</dbReference>
<evidence type="ECO:0000256" key="1">
    <source>
        <dbReference type="ARBA" id="ARBA00001936"/>
    </source>
</evidence>
<evidence type="ECO:0000259" key="10">
    <source>
        <dbReference type="Pfam" id="PF03372"/>
    </source>
</evidence>
<feature type="transmembrane region" description="Helical" evidence="9">
    <location>
        <begin position="12"/>
        <end position="32"/>
    </location>
</feature>
<keyword evidence="6" id="KW-0378">Hydrolase</keyword>
<accession>A0A9W6EW24</accession>
<protein>
    <submittedName>
        <fullName evidence="11">Endonuclease</fullName>
    </submittedName>
</protein>
<dbReference type="InterPro" id="IPR036691">
    <property type="entry name" value="Endo/exonu/phosph_ase_sf"/>
</dbReference>
<evidence type="ECO:0000256" key="8">
    <source>
        <dbReference type="ARBA" id="ARBA00023204"/>
    </source>
</evidence>
<keyword evidence="12" id="KW-1185">Reference proteome</keyword>
<dbReference type="InterPro" id="IPR051547">
    <property type="entry name" value="TDP2-like"/>
</dbReference>
<dbReference type="SUPFAM" id="SSF56219">
    <property type="entry name" value="DNase I-like"/>
    <property type="match status" value="1"/>
</dbReference>
<keyword evidence="5" id="KW-0227">DNA damage</keyword>
<dbReference type="GO" id="GO:0016787">
    <property type="term" value="F:hydrolase activity"/>
    <property type="evidence" value="ECO:0007669"/>
    <property type="project" value="UniProtKB-KW"/>
</dbReference>
<dbReference type="Pfam" id="PF03372">
    <property type="entry name" value="Exo_endo_phos"/>
    <property type="match status" value="1"/>
</dbReference>
<keyword evidence="7" id="KW-0460">Magnesium</keyword>
<evidence type="ECO:0000313" key="12">
    <source>
        <dbReference type="Proteomes" id="UP001143545"/>
    </source>
</evidence>
<gene>
    <name evidence="11" type="ORF">NBRC110019_13520</name>
</gene>
<name>A0A9W6EW24_9FLAO</name>
<dbReference type="InterPro" id="IPR005135">
    <property type="entry name" value="Endo/exonuclease/phosphatase"/>
</dbReference>
<keyword evidence="11" id="KW-0255">Endonuclease</keyword>
<dbReference type="EMBL" id="BRVP01000007">
    <property type="protein sequence ID" value="GLB52313.1"/>
    <property type="molecule type" value="Genomic_DNA"/>
</dbReference>
<dbReference type="AlphaFoldDB" id="A0A9W6EW24"/>
<comment type="cofactor">
    <cofactor evidence="2">
        <name>Mg(2+)</name>
        <dbReference type="ChEBI" id="CHEBI:18420"/>
    </cofactor>
</comment>
<evidence type="ECO:0000256" key="9">
    <source>
        <dbReference type="SAM" id="Phobius"/>
    </source>
</evidence>
<dbReference type="GO" id="GO:0006281">
    <property type="term" value="P:DNA repair"/>
    <property type="evidence" value="ECO:0007669"/>
    <property type="project" value="UniProtKB-KW"/>
</dbReference>
<keyword evidence="9" id="KW-1133">Transmembrane helix</keyword>
<reference evidence="11" key="1">
    <citation type="submission" date="2022-07" db="EMBL/GenBank/DDBJ databases">
        <title>Taxonomy of Novel Oxalotrophic and Methylotrophic Bacteria.</title>
        <authorList>
            <person name="Sahin N."/>
            <person name="Tani A."/>
        </authorList>
    </citation>
    <scope>NUCLEOTIDE SEQUENCE</scope>
    <source>
        <strain evidence="11">AM327</strain>
    </source>
</reference>
<comment type="caution">
    <text evidence="11">The sequence shown here is derived from an EMBL/GenBank/DDBJ whole genome shotgun (WGS) entry which is preliminary data.</text>
</comment>
<evidence type="ECO:0000313" key="11">
    <source>
        <dbReference type="EMBL" id="GLB52313.1"/>
    </source>
</evidence>
<evidence type="ECO:0000256" key="2">
    <source>
        <dbReference type="ARBA" id="ARBA00001946"/>
    </source>
</evidence>
<keyword evidence="4" id="KW-0479">Metal-binding</keyword>
<organism evidence="11 12">
    <name type="scientific">Neptunitalea chrysea</name>
    <dbReference type="NCBI Taxonomy" id="1647581"/>
    <lineage>
        <taxon>Bacteria</taxon>
        <taxon>Pseudomonadati</taxon>
        <taxon>Bacteroidota</taxon>
        <taxon>Flavobacteriia</taxon>
        <taxon>Flavobacteriales</taxon>
        <taxon>Flavobacteriaceae</taxon>
        <taxon>Neptunitalea</taxon>
    </lineage>
</organism>
<feature type="transmembrane region" description="Helical" evidence="9">
    <location>
        <begin position="38"/>
        <end position="61"/>
    </location>
</feature>
<dbReference type="GO" id="GO:0046872">
    <property type="term" value="F:metal ion binding"/>
    <property type="evidence" value="ECO:0007669"/>
    <property type="project" value="UniProtKB-KW"/>
</dbReference>
<dbReference type="PANTHER" id="PTHR15822:SF4">
    <property type="entry name" value="TYROSYL-DNA PHOSPHODIESTERASE 2"/>
    <property type="match status" value="1"/>
</dbReference>
<evidence type="ECO:0000256" key="7">
    <source>
        <dbReference type="ARBA" id="ARBA00022842"/>
    </source>
</evidence>
<feature type="domain" description="Endonuclease/exonuclease/phosphatase" evidence="10">
    <location>
        <begin position="103"/>
        <end position="332"/>
    </location>
</feature>
<evidence type="ECO:0000256" key="3">
    <source>
        <dbReference type="ARBA" id="ARBA00022722"/>
    </source>
</evidence>
<keyword evidence="3" id="KW-0540">Nuclease</keyword>
<comment type="cofactor">
    <cofactor evidence="1">
        <name>Mn(2+)</name>
        <dbReference type="ChEBI" id="CHEBI:29035"/>
    </cofactor>
</comment>
<dbReference type="CDD" id="cd09084">
    <property type="entry name" value="EEP-2"/>
    <property type="match status" value="1"/>
</dbReference>
<keyword evidence="9" id="KW-0472">Membrane</keyword>
<evidence type="ECO:0000256" key="6">
    <source>
        <dbReference type="ARBA" id="ARBA00022801"/>
    </source>
</evidence>
<dbReference type="Proteomes" id="UP001143545">
    <property type="component" value="Unassembled WGS sequence"/>
</dbReference>
<sequence length="347" mass="40483">MKKLSLFDKFLFIINSLLATVTLLAYFLPYLPPKGFRLISVLSLGLPVFLITNFLFVLYWLFRFKKQLFLSLITLFLGFTYVKSTVEFGHTPEPEGKNDFSLLTYNVRGFNYNEWSKDTTLKDSIQVFVVKESPDILLFQEFHKYEFSKYNKMYPYKAVFYRSFSYGQTIFSKYEIVDSGAFNFDGTGNNIIYADMLIEGKNVRVYNIHLESNNVTVDVERGLADADKEKMASTISRSFVRQQTQIDALIAQLQSYKGRYILAGDFNNTAYSYIYNELRRSADLQDSFEEAGSGFGKTYEFKYYPLRIDFVLADAGFHIKSHRNYNNYYSDHFPVKVVFGKDWLLDN</sequence>
<evidence type="ECO:0000256" key="5">
    <source>
        <dbReference type="ARBA" id="ARBA00022763"/>
    </source>
</evidence>
<keyword evidence="8" id="KW-0234">DNA repair</keyword>
<proteinExistence type="predicted"/>
<dbReference type="PANTHER" id="PTHR15822">
    <property type="entry name" value="TRAF AND TNF RECEPTOR-ASSOCIATED PROTEIN"/>
    <property type="match status" value="1"/>
</dbReference>
<dbReference type="GO" id="GO:0004519">
    <property type="term" value="F:endonuclease activity"/>
    <property type="evidence" value="ECO:0007669"/>
    <property type="project" value="UniProtKB-KW"/>
</dbReference>
<keyword evidence="9" id="KW-0812">Transmembrane</keyword>
<dbReference type="RefSeq" id="WP_281753530.1">
    <property type="nucleotide sequence ID" value="NZ_BRVP01000007.1"/>
</dbReference>